<dbReference type="EMBL" id="VSRR010007421">
    <property type="protein sequence ID" value="MPC46861.1"/>
    <property type="molecule type" value="Genomic_DNA"/>
</dbReference>
<name>A0A5B7FHU4_PORTR</name>
<protein>
    <submittedName>
        <fullName evidence="1">Uncharacterized protein</fullName>
    </submittedName>
</protein>
<dbReference type="Proteomes" id="UP000324222">
    <property type="component" value="Unassembled WGS sequence"/>
</dbReference>
<dbReference type="AlphaFoldDB" id="A0A5B7FHU4"/>
<reference evidence="1 2" key="1">
    <citation type="submission" date="2019-05" db="EMBL/GenBank/DDBJ databases">
        <title>Another draft genome of Portunus trituberculatus and its Hox gene families provides insights of decapod evolution.</title>
        <authorList>
            <person name="Jeong J.-H."/>
            <person name="Song I."/>
            <person name="Kim S."/>
            <person name="Choi T."/>
            <person name="Kim D."/>
            <person name="Ryu S."/>
            <person name="Kim W."/>
        </authorList>
    </citation>
    <scope>NUCLEOTIDE SEQUENCE [LARGE SCALE GENOMIC DNA]</scope>
    <source>
        <tissue evidence="1">Muscle</tissue>
    </source>
</reference>
<gene>
    <name evidence="1" type="ORF">E2C01_040591</name>
</gene>
<evidence type="ECO:0000313" key="1">
    <source>
        <dbReference type="EMBL" id="MPC46861.1"/>
    </source>
</evidence>
<comment type="caution">
    <text evidence="1">The sequence shown here is derived from an EMBL/GenBank/DDBJ whole genome shotgun (WGS) entry which is preliminary data.</text>
</comment>
<accession>A0A5B7FHU4</accession>
<sequence>MGTRANTTSSFGTKMRIEQVGGNREEATVSSLRQLCFSEEKKMRFSRGEVVFHSLKIRSKTAKVAEVNVEKVEGGVKTFVVFIKRGVQPGDISGLLPRRGLRGWVWSGHFFILNFK</sequence>
<proteinExistence type="predicted"/>
<evidence type="ECO:0000313" key="2">
    <source>
        <dbReference type="Proteomes" id="UP000324222"/>
    </source>
</evidence>
<organism evidence="1 2">
    <name type="scientific">Portunus trituberculatus</name>
    <name type="common">Swimming crab</name>
    <name type="synonym">Neptunus trituberculatus</name>
    <dbReference type="NCBI Taxonomy" id="210409"/>
    <lineage>
        <taxon>Eukaryota</taxon>
        <taxon>Metazoa</taxon>
        <taxon>Ecdysozoa</taxon>
        <taxon>Arthropoda</taxon>
        <taxon>Crustacea</taxon>
        <taxon>Multicrustacea</taxon>
        <taxon>Malacostraca</taxon>
        <taxon>Eumalacostraca</taxon>
        <taxon>Eucarida</taxon>
        <taxon>Decapoda</taxon>
        <taxon>Pleocyemata</taxon>
        <taxon>Brachyura</taxon>
        <taxon>Eubrachyura</taxon>
        <taxon>Portunoidea</taxon>
        <taxon>Portunidae</taxon>
        <taxon>Portuninae</taxon>
        <taxon>Portunus</taxon>
    </lineage>
</organism>
<keyword evidence="2" id="KW-1185">Reference proteome</keyword>